<feature type="domain" description="Lebercilin" evidence="5">
    <location>
        <begin position="3"/>
        <end position="180"/>
    </location>
</feature>
<gene>
    <name evidence="7" type="primary">LOC112692261</name>
</gene>
<feature type="compositionally biased region" description="Low complexity" evidence="4">
    <location>
        <begin position="354"/>
        <end position="363"/>
    </location>
</feature>
<evidence type="ECO:0000259" key="5">
    <source>
        <dbReference type="Pfam" id="PF15619"/>
    </source>
</evidence>
<accession>A0A8B8GI19</accession>
<feature type="compositionally biased region" description="Polar residues" evidence="4">
    <location>
        <begin position="391"/>
        <end position="404"/>
    </location>
</feature>
<dbReference type="RefSeq" id="XP_025422653.1">
    <property type="nucleotide sequence ID" value="XM_025566868.1"/>
</dbReference>
<evidence type="ECO:0000313" key="7">
    <source>
        <dbReference type="RefSeq" id="XP_025422653.1"/>
    </source>
</evidence>
<dbReference type="PANTHER" id="PTHR16650:SF6">
    <property type="entry name" value="GH21622P"/>
    <property type="match status" value="1"/>
</dbReference>
<evidence type="ECO:0000313" key="6">
    <source>
        <dbReference type="Proteomes" id="UP000694846"/>
    </source>
</evidence>
<dbReference type="Pfam" id="PF15619">
    <property type="entry name" value="Lebercilin"/>
    <property type="match status" value="1"/>
</dbReference>
<name>A0A8B8GI19_9HEMI</name>
<comment type="similarity">
    <text evidence="1">Belongs to the LCA5 family.</text>
</comment>
<dbReference type="OrthoDB" id="2123794at2759"/>
<dbReference type="InterPro" id="IPR028933">
    <property type="entry name" value="Lebercilin_dom"/>
</dbReference>
<evidence type="ECO:0000256" key="1">
    <source>
        <dbReference type="ARBA" id="ARBA00010229"/>
    </source>
</evidence>
<reference evidence="7" key="1">
    <citation type="submission" date="2025-08" db="UniProtKB">
        <authorList>
            <consortium name="RefSeq"/>
        </authorList>
    </citation>
    <scope>IDENTIFICATION</scope>
    <source>
        <tissue evidence="7">Whole body</tissue>
    </source>
</reference>
<evidence type="ECO:0000256" key="2">
    <source>
        <dbReference type="ARBA" id="ARBA00023054"/>
    </source>
</evidence>
<dbReference type="GO" id="GO:0042073">
    <property type="term" value="P:intraciliary transport"/>
    <property type="evidence" value="ECO:0007669"/>
    <property type="project" value="TreeGrafter"/>
</dbReference>
<dbReference type="Proteomes" id="UP000694846">
    <property type="component" value="Unplaced"/>
</dbReference>
<dbReference type="PANTHER" id="PTHR16650">
    <property type="entry name" value="C21ORF13-RELATED"/>
    <property type="match status" value="1"/>
</dbReference>
<protein>
    <submittedName>
        <fullName evidence="7">Uncharacterized protein LOC112692261</fullName>
    </submittedName>
</protein>
<proteinExistence type="inferred from homology"/>
<sequence length="404" mass="45238">MLRGLSRVKELQNELAHARTIIEDLTTENRILKVIERRHEHALTKYESSHAELPMVIRSCSEELQSIQTRLRRSKLAFRQLEDRYRAQTGKLLTVQKKHKHLLDLTKNKQLGEREKLSAQLEEAENRIKQQEKKIQNLIRKMELEKKNYQHQLNVESAKTKALQMELSIAKELNERLESMADKLKFQSYVGKKSYVRQIPVNASGPKTQFKNSLSGGDRAPLLNGLCGMLTKPALVHGESDLSDHTKDLQKNLMRQVHEDVVNKPKMLVAKKNNSSESSCATSRLSYGISELIKKSEPSDAWSDDSIGGTRDGRVPAANPFSLSDKYGLMGKSRRLAVNKPVAGSYRGPTTTTGAVGRRSVCGRGRRANRSEDGDDDDNDNSGGGNDNDNVTVSDAVTFSGTDD</sequence>
<dbReference type="GeneID" id="112692261"/>
<keyword evidence="6" id="KW-1185">Reference proteome</keyword>
<keyword evidence="2 3" id="KW-0175">Coiled coil</keyword>
<dbReference type="GO" id="GO:0005930">
    <property type="term" value="C:axoneme"/>
    <property type="evidence" value="ECO:0007669"/>
    <property type="project" value="TreeGrafter"/>
</dbReference>
<feature type="coiled-coil region" evidence="3">
    <location>
        <begin position="64"/>
        <end position="187"/>
    </location>
</feature>
<organism evidence="6 7">
    <name type="scientific">Sipha flava</name>
    <name type="common">yellow sugarcane aphid</name>
    <dbReference type="NCBI Taxonomy" id="143950"/>
    <lineage>
        <taxon>Eukaryota</taxon>
        <taxon>Metazoa</taxon>
        <taxon>Ecdysozoa</taxon>
        <taxon>Arthropoda</taxon>
        <taxon>Hexapoda</taxon>
        <taxon>Insecta</taxon>
        <taxon>Pterygota</taxon>
        <taxon>Neoptera</taxon>
        <taxon>Paraneoptera</taxon>
        <taxon>Hemiptera</taxon>
        <taxon>Sternorrhyncha</taxon>
        <taxon>Aphidomorpha</taxon>
        <taxon>Aphidoidea</taxon>
        <taxon>Aphididae</taxon>
        <taxon>Sipha</taxon>
    </lineage>
</organism>
<evidence type="ECO:0000256" key="3">
    <source>
        <dbReference type="SAM" id="Coils"/>
    </source>
</evidence>
<feature type="region of interest" description="Disordered" evidence="4">
    <location>
        <begin position="340"/>
        <end position="404"/>
    </location>
</feature>
<dbReference type="AlphaFoldDB" id="A0A8B8GI19"/>
<evidence type="ECO:0000256" key="4">
    <source>
        <dbReference type="SAM" id="MobiDB-lite"/>
    </source>
</evidence>
<dbReference type="InterPro" id="IPR026188">
    <property type="entry name" value="Lebercilin-like"/>
</dbReference>